<evidence type="ECO:0000256" key="1">
    <source>
        <dbReference type="SAM" id="MobiDB-lite"/>
    </source>
</evidence>
<evidence type="ECO:0000313" key="3">
    <source>
        <dbReference type="Proteomes" id="UP000823941"/>
    </source>
</evidence>
<protein>
    <submittedName>
        <fullName evidence="2">Uncharacterized protein</fullName>
    </submittedName>
</protein>
<comment type="caution">
    <text evidence="2">The sequence shown here is derived from an EMBL/GenBank/DDBJ whole genome shotgun (WGS) entry which is preliminary data.</text>
</comment>
<organism evidence="2 3">
    <name type="scientific">Plutella xylostella</name>
    <name type="common">Diamondback moth</name>
    <name type="synonym">Plutella maculipennis</name>
    <dbReference type="NCBI Taxonomy" id="51655"/>
    <lineage>
        <taxon>Eukaryota</taxon>
        <taxon>Metazoa</taxon>
        <taxon>Ecdysozoa</taxon>
        <taxon>Arthropoda</taxon>
        <taxon>Hexapoda</taxon>
        <taxon>Insecta</taxon>
        <taxon>Pterygota</taxon>
        <taxon>Neoptera</taxon>
        <taxon>Endopterygota</taxon>
        <taxon>Lepidoptera</taxon>
        <taxon>Glossata</taxon>
        <taxon>Ditrysia</taxon>
        <taxon>Yponomeutoidea</taxon>
        <taxon>Plutellidae</taxon>
        <taxon>Plutella</taxon>
    </lineage>
</organism>
<sequence length="115" mass="12858">MLRRTAVAIGARVRDTWRHVRAAERGRDTGARAPRPPRRAQCPRAATILRSKGGGLRRRRRRRRPHSAPDRAPTARPGSHSTHHLSPGAVLGTHTHSSRRITFICMLDEGKILIS</sequence>
<evidence type="ECO:0000313" key="2">
    <source>
        <dbReference type="EMBL" id="KAG7300034.1"/>
    </source>
</evidence>
<accession>A0ABQ7Q5P1</accession>
<name>A0ABQ7Q5P1_PLUXY</name>
<reference evidence="2 3" key="1">
    <citation type="submission" date="2021-06" db="EMBL/GenBank/DDBJ databases">
        <title>A haploid diamondback moth (Plutella xylostella L.) genome assembly resolves 31 chromosomes and identifies a diamide resistance mutation.</title>
        <authorList>
            <person name="Ward C.M."/>
            <person name="Perry K.D."/>
            <person name="Baker G."/>
            <person name="Powis K."/>
            <person name="Heckel D.G."/>
            <person name="Baxter S.W."/>
        </authorList>
    </citation>
    <scope>NUCLEOTIDE SEQUENCE [LARGE SCALE GENOMIC DNA]</scope>
    <source>
        <strain evidence="2 3">LV</strain>
        <tissue evidence="2">Single pupa</tissue>
    </source>
</reference>
<dbReference type="Proteomes" id="UP000823941">
    <property type="component" value="Chromosome 21"/>
</dbReference>
<feature type="compositionally biased region" description="Basic and acidic residues" evidence="1">
    <location>
        <begin position="20"/>
        <end position="30"/>
    </location>
</feature>
<feature type="region of interest" description="Disordered" evidence="1">
    <location>
        <begin position="20"/>
        <end position="94"/>
    </location>
</feature>
<dbReference type="EMBL" id="JAHIBW010000021">
    <property type="protein sequence ID" value="KAG7300034.1"/>
    <property type="molecule type" value="Genomic_DNA"/>
</dbReference>
<gene>
    <name evidence="2" type="ORF">JYU34_015556</name>
</gene>
<feature type="compositionally biased region" description="Basic residues" evidence="1">
    <location>
        <begin position="55"/>
        <end position="66"/>
    </location>
</feature>
<keyword evidence="3" id="KW-1185">Reference proteome</keyword>
<proteinExistence type="predicted"/>